<organism evidence="10 11">
    <name type="scientific">Capillibacterium thermochitinicola</name>
    <dbReference type="NCBI Taxonomy" id="2699427"/>
    <lineage>
        <taxon>Bacteria</taxon>
        <taxon>Bacillati</taxon>
        <taxon>Bacillota</taxon>
        <taxon>Capillibacterium</taxon>
    </lineage>
</organism>
<dbReference type="SUPFAM" id="SSF52540">
    <property type="entry name" value="P-loop containing nucleoside triphosphate hydrolases"/>
    <property type="match status" value="1"/>
</dbReference>
<dbReference type="PROSITE" id="PS50893">
    <property type="entry name" value="ABC_TRANSPORTER_2"/>
    <property type="match status" value="1"/>
</dbReference>
<dbReference type="Pfam" id="PF00005">
    <property type="entry name" value="ABC_tran"/>
    <property type="match status" value="1"/>
</dbReference>
<evidence type="ECO:0000256" key="3">
    <source>
        <dbReference type="ARBA" id="ARBA00022448"/>
    </source>
</evidence>
<dbReference type="GO" id="GO:0015424">
    <property type="term" value="F:ABC-type amino acid transporter activity"/>
    <property type="evidence" value="ECO:0007669"/>
    <property type="project" value="InterPro"/>
</dbReference>
<keyword evidence="3" id="KW-0813">Transport</keyword>
<dbReference type="EMBL" id="JAAKDE010000009">
    <property type="protein sequence ID" value="MBA2132885.1"/>
    <property type="molecule type" value="Genomic_DNA"/>
</dbReference>
<dbReference type="FunFam" id="3.40.50.300:FF:000056">
    <property type="entry name" value="Cell division ATP-binding protein FtsE"/>
    <property type="match status" value="1"/>
</dbReference>
<dbReference type="PIRSF" id="PIRSF039085">
    <property type="entry name" value="ABC_ATPase_HisP"/>
    <property type="match status" value="1"/>
</dbReference>
<sequence>MNTPPRQPLLQIQGLKKSYRKRPVLKGINLNIFAGETIIIMGPSGCGKSTLVRCINRLTEPDDGHIIFDGVEVTSLPFAQLSGLRRRIGFVFQQFNLIRRLNVLENVTFALRIYGQEKAEAEDRAMQALARVGLKERALNFPAELSGGEQQRVGIARALALEPQLMLWDEPTAALDPILVSEVIEIMEELVRQKETTMLVVTHEVGFASRAADRIIFMDHGIIVEEGPPDVVLSTPQSEIAKKYKKLLQT</sequence>
<dbReference type="InterPro" id="IPR003593">
    <property type="entry name" value="AAA+_ATPase"/>
</dbReference>
<gene>
    <name evidence="10" type="ORF">G5B42_04930</name>
</gene>
<dbReference type="RefSeq" id="WP_181339342.1">
    <property type="nucleotide sequence ID" value="NZ_JAAKDE010000009.1"/>
</dbReference>
<keyword evidence="5" id="KW-0547">Nucleotide-binding</keyword>
<evidence type="ECO:0000313" key="11">
    <source>
        <dbReference type="Proteomes" id="UP000657177"/>
    </source>
</evidence>
<accession>A0A8J6HZP2</accession>
<comment type="similarity">
    <text evidence="2">Belongs to the ABC transporter superfamily.</text>
</comment>
<name>A0A8J6HZP2_9FIRM</name>
<dbReference type="InterPro" id="IPR027417">
    <property type="entry name" value="P-loop_NTPase"/>
</dbReference>
<dbReference type="GO" id="GO:0005524">
    <property type="term" value="F:ATP binding"/>
    <property type="evidence" value="ECO:0007669"/>
    <property type="project" value="UniProtKB-KW"/>
</dbReference>
<evidence type="ECO:0000313" key="10">
    <source>
        <dbReference type="EMBL" id="MBA2132885.1"/>
    </source>
</evidence>
<dbReference type="GO" id="GO:0016887">
    <property type="term" value="F:ATP hydrolysis activity"/>
    <property type="evidence" value="ECO:0007669"/>
    <property type="project" value="InterPro"/>
</dbReference>
<keyword evidence="6 10" id="KW-0067">ATP-binding</keyword>
<comment type="subcellular location">
    <subcellularLocation>
        <location evidence="1">Cell membrane</location>
        <topology evidence="1">Peripheral membrane protein</topology>
    </subcellularLocation>
</comment>
<evidence type="ECO:0000256" key="4">
    <source>
        <dbReference type="ARBA" id="ARBA00022475"/>
    </source>
</evidence>
<dbReference type="PANTHER" id="PTHR43166:SF9">
    <property type="entry name" value="GLUTAMATE_ASPARTATE IMPORT ATP-BINDING PROTEIN GLTL"/>
    <property type="match status" value="1"/>
</dbReference>
<protein>
    <submittedName>
        <fullName evidence="10">Amino acid ABC transporter ATP-binding protein</fullName>
    </submittedName>
</protein>
<comment type="caution">
    <text evidence="10">The sequence shown here is derived from an EMBL/GenBank/DDBJ whole genome shotgun (WGS) entry which is preliminary data.</text>
</comment>
<dbReference type="InterPro" id="IPR017871">
    <property type="entry name" value="ABC_transporter-like_CS"/>
</dbReference>
<dbReference type="InterPro" id="IPR050086">
    <property type="entry name" value="MetN_ABC_transporter-like"/>
</dbReference>
<evidence type="ECO:0000256" key="2">
    <source>
        <dbReference type="ARBA" id="ARBA00005417"/>
    </source>
</evidence>
<dbReference type="SMART" id="SM00382">
    <property type="entry name" value="AAA"/>
    <property type="match status" value="1"/>
</dbReference>
<evidence type="ECO:0000259" key="9">
    <source>
        <dbReference type="PROSITE" id="PS50893"/>
    </source>
</evidence>
<dbReference type="GO" id="GO:0005886">
    <property type="term" value="C:plasma membrane"/>
    <property type="evidence" value="ECO:0007669"/>
    <property type="project" value="UniProtKB-SubCell"/>
</dbReference>
<keyword evidence="11" id="KW-1185">Reference proteome</keyword>
<dbReference type="Gene3D" id="3.40.50.300">
    <property type="entry name" value="P-loop containing nucleotide triphosphate hydrolases"/>
    <property type="match status" value="1"/>
</dbReference>
<dbReference type="Proteomes" id="UP000657177">
    <property type="component" value="Unassembled WGS sequence"/>
</dbReference>
<dbReference type="InterPro" id="IPR030679">
    <property type="entry name" value="ABC_ATPase_HisP-typ"/>
</dbReference>
<evidence type="ECO:0000256" key="6">
    <source>
        <dbReference type="ARBA" id="ARBA00022840"/>
    </source>
</evidence>
<dbReference type="PANTHER" id="PTHR43166">
    <property type="entry name" value="AMINO ACID IMPORT ATP-BINDING PROTEIN"/>
    <property type="match status" value="1"/>
</dbReference>
<evidence type="ECO:0000256" key="8">
    <source>
        <dbReference type="ARBA" id="ARBA00023136"/>
    </source>
</evidence>
<dbReference type="PROSITE" id="PS00211">
    <property type="entry name" value="ABC_TRANSPORTER_1"/>
    <property type="match status" value="1"/>
</dbReference>
<keyword evidence="8" id="KW-0472">Membrane</keyword>
<evidence type="ECO:0000256" key="5">
    <source>
        <dbReference type="ARBA" id="ARBA00022741"/>
    </source>
</evidence>
<dbReference type="AlphaFoldDB" id="A0A8J6HZP2"/>
<dbReference type="InterPro" id="IPR003439">
    <property type="entry name" value="ABC_transporter-like_ATP-bd"/>
</dbReference>
<evidence type="ECO:0000256" key="7">
    <source>
        <dbReference type="ARBA" id="ARBA00022970"/>
    </source>
</evidence>
<feature type="domain" description="ABC transporter" evidence="9">
    <location>
        <begin position="10"/>
        <end position="245"/>
    </location>
</feature>
<evidence type="ECO:0000256" key="1">
    <source>
        <dbReference type="ARBA" id="ARBA00004202"/>
    </source>
</evidence>
<keyword evidence="4" id="KW-1003">Cell membrane</keyword>
<reference evidence="10" key="1">
    <citation type="submission" date="2020-06" db="EMBL/GenBank/DDBJ databases">
        <title>Novel chitinolytic bacterium.</title>
        <authorList>
            <person name="Ungkulpasvich U."/>
            <person name="Kosugi A."/>
            <person name="Uke A."/>
        </authorList>
    </citation>
    <scope>NUCLEOTIDE SEQUENCE</scope>
    <source>
        <strain evidence="10">UUS1-1</strain>
    </source>
</reference>
<proteinExistence type="inferred from homology"/>
<keyword evidence="7" id="KW-0029">Amino-acid transport</keyword>